<dbReference type="Gene3D" id="3.90.1150.10">
    <property type="entry name" value="Aspartate Aminotransferase, domain 1"/>
    <property type="match status" value="1"/>
</dbReference>
<dbReference type="InterPro" id="IPR004838">
    <property type="entry name" value="NHTrfase_class1_PyrdxlP-BS"/>
</dbReference>
<dbReference type="GO" id="GO:0030170">
    <property type="term" value="F:pyridoxal phosphate binding"/>
    <property type="evidence" value="ECO:0007669"/>
    <property type="project" value="InterPro"/>
</dbReference>
<dbReference type="EMBL" id="DVMJ01000058">
    <property type="protein sequence ID" value="HIU13821.1"/>
    <property type="molecule type" value="Genomic_DNA"/>
</dbReference>
<dbReference type="Proteomes" id="UP000824175">
    <property type="component" value="Unassembled WGS sequence"/>
</dbReference>
<keyword evidence="5" id="KW-0663">Pyridoxal phosphate</keyword>
<dbReference type="PROSITE" id="PS00105">
    <property type="entry name" value="AA_TRANSFER_CLASS_1"/>
    <property type="match status" value="1"/>
</dbReference>
<accession>A0A9D1HNS7</accession>
<dbReference type="PANTHER" id="PTHR46383:SF3">
    <property type="entry name" value="ASPARTATE AMINOTRANSFERASE-RELATED"/>
    <property type="match status" value="1"/>
</dbReference>
<dbReference type="AlphaFoldDB" id="A0A9D1HNS7"/>
<protein>
    <recommendedName>
        <fullName evidence="6">Aminotransferase</fullName>
        <ecNumber evidence="6">2.6.1.-</ecNumber>
    </recommendedName>
</protein>
<sequence length="388" mass="43456">MDLEKALNQTVKDLPPSGIRRFFDLAAEMDDVISLGVGEPDFDTPWHIREAGIHSIEQGKTFYTPNRGLTSLRKEICAYQKRRFNLAYDPEKNVIVTVGGSEAIDICLRAIIEEGDEVIMMSPGYVAYEPGIRLAKGKPVLVELKQENQFKLTADELAAAITPKTKAILLNYPSNPTGGVMTYEDYAKIVPLIKEHELLVISDEIYAELSYDVPFCSPANFPEIKDQCIVISGFSKAFAMTGWRLGYLLAHETLCEQMNKIHQYVIMSAPTAAQYAAIEAMRHGDTDVEIMRQSYQMRRNFIVNGFNQLGLETFMPQGAFYIFPCIKSTGMNSEEFCEKLLASQRVACVPGSAFGKAGDGYIRVSYAYSIEQIKEALERIKAFLDTLK</sequence>
<proteinExistence type="inferred from homology"/>
<dbReference type="Gene3D" id="3.40.640.10">
    <property type="entry name" value="Type I PLP-dependent aspartate aminotransferase-like (Major domain)"/>
    <property type="match status" value="1"/>
</dbReference>
<dbReference type="SUPFAM" id="SSF53383">
    <property type="entry name" value="PLP-dependent transferases"/>
    <property type="match status" value="1"/>
</dbReference>
<evidence type="ECO:0000259" key="7">
    <source>
        <dbReference type="Pfam" id="PF00155"/>
    </source>
</evidence>
<keyword evidence="3 6" id="KW-0032">Aminotransferase</keyword>
<evidence type="ECO:0000256" key="3">
    <source>
        <dbReference type="ARBA" id="ARBA00022576"/>
    </source>
</evidence>
<keyword evidence="4 6" id="KW-0808">Transferase</keyword>
<evidence type="ECO:0000256" key="4">
    <source>
        <dbReference type="ARBA" id="ARBA00022679"/>
    </source>
</evidence>
<evidence type="ECO:0000256" key="5">
    <source>
        <dbReference type="ARBA" id="ARBA00022898"/>
    </source>
</evidence>
<comment type="caution">
    <text evidence="8">The sequence shown here is derived from an EMBL/GenBank/DDBJ whole genome shotgun (WGS) entry which is preliminary data.</text>
</comment>
<organism evidence="8 9">
    <name type="scientific">Candidatus Fimiplasma intestinipullorum</name>
    <dbReference type="NCBI Taxonomy" id="2840825"/>
    <lineage>
        <taxon>Bacteria</taxon>
        <taxon>Bacillati</taxon>
        <taxon>Bacillota</taxon>
        <taxon>Clostridia</taxon>
        <taxon>Eubacteriales</taxon>
        <taxon>Candidatus Fimiplasma</taxon>
    </lineage>
</organism>
<reference evidence="8" key="2">
    <citation type="journal article" date="2021" name="PeerJ">
        <title>Extensive microbial diversity within the chicken gut microbiome revealed by metagenomics and culture.</title>
        <authorList>
            <person name="Gilroy R."/>
            <person name="Ravi A."/>
            <person name="Getino M."/>
            <person name="Pursley I."/>
            <person name="Horton D.L."/>
            <person name="Alikhan N.F."/>
            <person name="Baker D."/>
            <person name="Gharbi K."/>
            <person name="Hall N."/>
            <person name="Watson M."/>
            <person name="Adriaenssens E.M."/>
            <person name="Foster-Nyarko E."/>
            <person name="Jarju S."/>
            <person name="Secka A."/>
            <person name="Antonio M."/>
            <person name="Oren A."/>
            <person name="Chaudhuri R.R."/>
            <person name="La Ragione R."/>
            <person name="Hildebrand F."/>
            <person name="Pallen M.J."/>
        </authorList>
    </citation>
    <scope>NUCLEOTIDE SEQUENCE</scope>
    <source>
        <strain evidence="8">CHK195-11698</strain>
    </source>
</reference>
<dbReference type="PANTHER" id="PTHR46383">
    <property type="entry name" value="ASPARTATE AMINOTRANSFERASE"/>
    <property type="match status" value="1"/>
</dbReference>
<dbReference type="InterPro" id="IPR015421">
    <property type="entry name" value="PyrdxlP-dep_Trfase_major"/>
</dbReference>
<evidence type="ECO:0000256" key="1">
    <source>
        <dbReference type="ARBA" id="ARBA00001933"/>
    </source>
</evidence>
<feature type="domain" description="Aminotransferase class I/classII large" evidence="7">
    <location>
        <begin position="31"/>
        <end position="380"/>
    </location>
</feature>
<evidence type="ECO:0000313" key="9">
    <source>
        <dbReference type="Proteomes" id="UP000824175"/>
    </source>
</evidence>
<dbReference type="InterPro" id="IPR015422">
    <property type="entry name" value="PyrdxlP-dep_Trfase_small"/>
</dbReference>
<dbReference type="EC" id="2.6.1.-" evidence="6"/>
<name>A0A9D1HNS7_9FIRM</name>
<dbReference type="CDD" id="cd00609">
    <property type="entry name" value="AAT_like"/>
    <property type="match status" value="1"/>
</dbReference>
<dbReference type="InterPro" id="IPR050596">
    <property type="entry name" value="AspAT/PAT-like"/>
</dbReference>
<comment type="similarity">
    <text evidence="2 6">Belongs to the class-I pyridoxal-phosphate-dependent aminotransferase family.</text>
</comment>
<dbReference type="Pfam" id="PF00155">
    <property type="entry name" value="Aminotran_1_2"/>
    <property type="match status" value="1"/>
</dbReference>
<evidence type="ECO:0000256" key="6">
    <source>
        <dbReference type="RuleBase" id="RU000481"/>
    </source>
</evidence>
<reference evidence="8" key="1">
    <citation type="submission" date="2020-10" db="EMBL/GenBank/DDBJ databases">
        <authorList>
            <person name="Gilroy R."/>
        </authorList>
    </citation>
    <scope>NUCLEOTIDE SEQUENCE</scope>
    <source>
        <strain evidence="8">CHK195-11698</strain>
    </source>
</reference>
<dbReference type="FunFam" id="3.40.640.10:FF:000033">
    <property type="entry name" value="Aspartate aminotransferase"/>
    <property type="match status" value="1"/>
</dbReference>
<dbReference type="GO" id="GO:0006520">
    <property type="term" value="P:amino acid metabolic process"/>
    <property type="evidence" value="ECO:0007669"/>
    <property type="project" value="InterPro"/>
</dbReference>
<evidence type="ECO:0000256" key="2">
    <source>
        <dbReference type="ARBA" id="ARBA00007441"/>
    </source>
</evidence>
<dbReference type="InterPro" id="IPR015424">
    <property type="entry name" value="PyrdxlP-dep_Trfase"/>
</dbReference>
<dbReference type="GO" id="GO:0008483">
    <property type="term" value="F:transaminase activity"/>
    <property type="evidence" value="ECO:0007669"/>
    <property type="project" value="UniProtKB-KW"/>
</dbReference>
<evidence type="ECO:0000313" key="8">
    <source>
        <dbReference type="EMBL" id="HIU13821.1"/>
    </source>
</evidence>
<gene>
    <name evidence="8" type="ORF">IAD15_07095</name>
</gene>
<comment type="cofactor">
    <cofactor evidence="1 6">
        <name>pyridoxal 5'-phosphate</name>
        <dbReference type="ChEBI" id="CHEBI:597326"/>
    </cofactor>
</comment>
<dbReference type="InterPro" id="IPR004839">
    <property type="entry name" value="Aminotransferase_I/II_large"/>
</dbReference>